<evidence type="ECO:0000313" key="1">
    <source>
        <dbReference type="EMBL" id="MBL4938035.1"/>
    </source>
</evidence>
<dbReference type="Proteomes" id="UP000632377">
    <property type="component" value="Unassembled WGS sequence"/>
</dbReference>
<comment type="caution">
    <text evidence="1">The sequence shown here is derived from an EMBL/GenBank/DDBJ whole genome shotgun (WGS) entry which is preliminary data.</text>
</comment>
<dbReference type="RefSeq" id="WP_202750772.1">
    <property type="nucleotide sequence ID" value="NZ_JAESWC010000018.1"/>
</dbReference>
<evidence type="ECO:0000313" key="2">
    <source>
        <dbReference type="Proteomes" id="UP000632377"/>
    </source>
</evidence>
<reference evidence="1 2" key="1">
    <citation type="submission" date="2021-01" db="EMBL/GenBank/DDBJ databases">
        <title>Genome public.</title>
        <authorList>
            <person name="Liu C."/>
            <person name="Sun Q."/>
        </authorList>
    </citation>
    <scope>NUCLEOTIDE SEQUENCE [LARGE SCALE GENOMIC DNA]</scope>
    <source>
        <strain evidence="1 2">YIM B02515</strain>
    </source>
</reference>
<accession>A0ABS1TFF9</accession>
<sequence length="63" mass="6865">MNDEARKHIESALSNLREAKNCLGKASNNAENGSVKERIEEELTHVDNCVNHCEGIASGLSNL</sequence>
<keyword evidence="2" id="KW-1185">Reference proteome</keyword>
<protein>
    <submittedName>
        <fullName evidence="1">Uncharacterized protein</fullName>
    </submittedName>
</protein>
<dbReference type="EMBL" id="JAESWC010000018">
    <property type="protein sequence ID" value="MBL4938035.1"/>
    <property type="molecule type" value="Genomic_DNA"/>
</dbReference>
<organism evidence="1 2">
    <name type="scientific">Clostridium rhizosphaerae</name>
    <dbReference type="NCBI Taxonomy" id="2803861"/>
    <lineage>
        <taxon>Bacteria</taxon>
        <taxon>Bacillati</taxon>
        <taxon>Bacillota</taxon>
        <taxon>Clostridia</taxon>
        <taxon>Eubacteriales</taxon>
        <taxon>Clostridiaceae</taxon>
        <taxon>Clostridium</taxon>
    </lineage>
</organism>
<name>A0ABS1TFF9_9CLOT</name>
<proteinExistence type="predicted"/>
<gene>
    <name evidence="1" type="ORF">JK636_20190</name>
</gene>